<organism evidence="2 3">
    <name type="scientific">Intestinimonas butyriciproducens</name>
    <dbReference type="NCBI Taxonomy" id="1297617"/>
    <lineage>
        <taxon>Bacteria</taxon>
        <taxon>Bacillati</taxon>
        <taxon>Bacillota</taxon>
        <taxon>Clostridia</taxon>
        <taxon>Eubacteriales</taxon>
        <taxon>Intestinimonas</taxon>
    </lineage>
</organism>
<accession>A0A2U1CCD3</accession>
<evidence type="ECO:0008006" key="4">
    <source>
        <dbReference type="Google" id="ProtNLM"/>
    </source>
</evidence>
<gene>
    <name evidence="2" type="ORF">C7373_104105</name>
</gene>
<reference evidence="2 3" key="1">
    <citation type="submission" date="2018-04" db="EMBL/GenBank/DDBJ databases">
        <title>Genomic Encyclopedia of Type Strains, Phase IV (KMG-IV): sequencing the most valuable type-strain genomes for metagenomic binning, comparative biology and taxonomic classification.</title>
        <authorList>
            <person name="Goeker M."/>
        </authorList>
    </citation>
    <scope>NUCLEOTIDE SEQUENCE [LARGE SCALE GENOMIC DNA]</scope>
    <source>
        <strain evidence="2 3">DSM 26588</strain>
    </source>
</reference>
<feature type="chain" id="PRO_5015700994" description="Lipoprotein" evidence="1">
    <location>
        <begin position="24"/>
        <end position="200"/>
    </location>
</feature>
<evidence type="ECO:0000313" key="2">
    <source>
        <dbReference type="EMBL" id="PVY58511.1"/>
    </source>
</evidence>
<evidence type="ECO:0000313" key="3">
    <source>
        <dbReference type="Proteomes" id="UP000245778"/>
    </source>
</evidence>
<name>A0A2U1CCD3_9FIRM</name>
<feature type="signal peptide" evidence="1">
    <location>
        <begin position="1"/>
        <end position="23"/>
    </location>
</feature>
<dbReference type="RefSeq" id="WP_227151635.1">
    <property type="nucleotide sequence ID" value="NZ_CAMREZ010000003.1"/>
</dbReference>
<protein>
    <recommendedName>
        <fullName evidence="4">Lipoprotein</fullName>
    </recommendedName>
</protein>
<keyword evidence="1" id="KW-0732">Signal</keyword>
<evidence type="ECO:0000256" key="1">
    <source>
        <dbReference type="SAM" id="SignalP"/>
    </source>
</evidence>
<dbReference type="Proteomes" id="UP000245778">
    <property type="component" value="Unassembled WGS sequence"/>
</dbReference>
<dbReference type="GeneID" id="93228853"/>
<dbReference type="PROSITE" id="PS51257">
    <property type="entry name" value="PROKAR_LIPOPROTEIN"/>
    <property type="match status" value="1"/>
</dbReference>
<sequence length="200" mass="21229">MRKRTVCALMMTLCLLAACGGEAGTGNNTDELALDIRADYLSMSGCTARMDVTADYGERVYTYTLDLSYQKDGDTTLAVVAPEEVAGVTARLSGEETFLEFDGVSLETGPLDDTGLSPLSAAPALLRCAREGFIAESALETVGESECLKVVCRDPEVQPGTGTEVSLWFDAGTHALKQGEILSDGARIVACIFTQFSMTT</sequence>
<comment type="caution">
    <text evidence="2">The sequence shown here is derived from an EMBL/GenBank/DDBJ whole genome shotgun (WGS) entry which is preliminary data.</text>
</comment>
<dbReference type="EMBL" id="QEKK01000004">
    <property type="protein sequence ID" value="PVY58511.1"/>
    <property type="molecule type" value="Genomic_DNA"/>
</dbReference>
<proteinExistence type="predicted"/>
<dbReference type="AlphaFoldDB" id="A0A2U1CCD3"/>